<gene>
    <name evidence="7" type="ORF">V6U78_06410</name>
</gene>
<proteinExistence type="inferred from homology"/>
<dbReference type="SUPFAM" id="SSF53807">
    <property type="entry name" value="Helical backbone' metal receptor"/>
    <property type="match status" value="1"/>
</dbReference>
<dbReference type="PROSITE" id="PS50983">
    <property type="entry name" value="FE_B12_PBP"/>
    <property type="match status" value="1"/>
</dbReference>
<evidence type="ECO:0000259" key="6">
    <source>
        <dbReference type="PROSITE" id="PS50983"/>
    </source>
</evidence>
<comment type="caution">
    <text evidence="7">The sequence shown here is derived from an EMBL/GenBank/DDBJ whole genome shotgun (WGS) entry which is preliminary data.</text>
</comment>
<sequence length="312" mass="34732">MIESKEANEKMRIHKILVPWLALLLGWSQLASAAPVVIEHQQGQLRLDAVPTRVVTFDLAALDILDQLGVEVIGLPKDFIPEPLAHYRGDQYAHVGSLFEPDFEAIAALRPDLIIISGRAAPAYRQLSRLAPTIDLTQDLNHFMRDMRAHTRTLARIFDREEAAEAYLAELDANLAATRALGEEAGSALVILTSGGRVSAYGTGSRTGWIYDELGLRPAAGHLKQGTHGDPVSFEFIVQTDPDYLFVLDRDTAIQSGQGSARALLDNDLIRQTRAWREDRVIYLNPVDWYILVYGLQATPRMIEEVRQGLTR</sequence>
<keyword evidence="5" id="KW-0732">Signal</keyword>
<evidence type="ECO:0000256" key="5">
    <source>
        <dbReference type="ARBA" id="ARBA00022729"/>
    </source>
</evidence>
<evidence type="ECO:0000313" key="8">
    <source>
        <dbReference type="Proteomes" id="UP001621714"/>
    </source>
</evidence>
<dbReference type="CDD" id="cd01140">
    <property type="entry name" value="FatB"/>
    <property type="match status" value="1"/>
</dbReference>
<keyword evidence="4" id="KW-0408">Iron</keyword>
<keyword evidence="4" id="KW-0410">Iron transport</keyword>
<dbReference type="Proteomes" id="UP001621714">
    <property type="component" value="Unassembled WGS sequence"/>
</dbReference>
<dbReference type="PANTHER" id="PTHR30532">
    <property type="entry name" value="IRON III DICITRATE-BINDING PERIPLASMIC PROTEIN"/>
    <property type="match status" value="1"/>
</dbReference>
<dbReference type="Gene3D" id="3.40.50.1980">
    <property type="entry name" value="Nitrogenase molybdenum iron protein domain"/>
    <property type="match status" value="2"/>
</dbReference>
<feature type="domain" description="Fe/B12 periplasmic-binding" evidence="6">
    <location>
        <begin position="53"/>
        <end position="312"/>
    </location>
</feature>
<accession>A0ABW8PWI8</accession>
<dbReference type="EMBL" id="JBANFI010000003">
    <property type="protein sequence ID" value="MFK7160666.1"/>
    <property type="molecule type" value="Genomic_DNA"/>
</dbReference>
<organism evidence="7 8">
    <name type="scientific">Marinospirillum alkalitolerans</name>
    <dbReference type="NCBI Taxonomy" id="3123374"/>
    <lineage>
        <taxon>Bacteria</taxon>
        <taxon>Pseudomonadati</taxon>
        <taxon>Pseudomonadota</taxon>
        <taxon>Gammaproteobacteria</taxon>
        <taxon>Oceanospirillales</taxon>
        <taxon>Oceanospirillaceae</taxon>
        <taxon>Marinospirillum</taxon>
    </lineage>
</organism>
<comment type="subcellular location">
    <subcellularLocation>
        <location evidence="1">Cell envelope</location>
    </subcellularLocation>
</comment>
<comment type="similarity">
    <text evidence="2">Belongs to the bacterial solute-binding protein 8 family.</text>
</comment>
<evidence type="ECO:0000256" key="1">
    <source>
        <dbReference type="ARBA" id="ARBA00004196"/>
    </source>
</evidence>
<dbReference type="RefSeq" id="WP_405338594.1">
    <property type="nucleotide sequence ID" value="NZ_JBANFI010000003.1"/>
</dbReference>
<dbReference type="InterPro" id="IPR033870">
    <property type="entry name" value="FatB"/>
</dbReference>
<dbReference type="InterPro" id="IPR051313">
    <property type="entry name" value="Bact_iron-sidero_bind"/>
</dbReference>
<evidence type="ECO:0000256" key="4">
    <source>
        <dbReference type="ARBA" id="ARBA00022496"/>
    </source>
</evidence>
<dbReference type="Pfam" id="PF01497">
    <property type="entry name" value="Peripla_BP_2"/>
    <property type="match status" value="1"/>
</dbReference>
<reference evidence="7 8" key="1">
    <citation type="submission" date="2024-02" db="EMBL/GenBank/DDBJ databases">
        <title>Marinospirillum sp. MEB 164 isolated from Lonar lake sediment.</title>
        <authorList>
            <person name="Joshi A."/>
            <person name="Thite S."/>
        </authorList>
    </citation>
    <scope>NUCLEOTIDE SEQUENCE [LARGE SCALE GENOMIC DNA]</scope>
    <source>
        <strain evidence="7 8">MEB164</strain>
    </source>
</reference>
<protein>
    <submittedName>
        <fullName evidence="7">Siderophore ABC transporter substrate-binding protein</fullName>
    </submittedName>
</protein>
<keyword evidence="3" id="KW-0813">Transport</keyword>
<dbReference type="PANTHER" id="PTHR30532:SF28">
    <property type="entry name" value="PETROBACTIN-BINDING PROTEIN YCLQ"/>
    <property type="match status" value="1"/>
</dbReference>
<evidence type="ECO:0000256" key="2">
    <source>
        <dbReference type="ARBA" id="ARBA00008814"/>
    </source>
</evidence>
<evidence type="ECO:0000313" key="7">
    <source>
        <dbReference type="EMBL" id="MFK7160666.1"/>
    </source>
</evidence>
<name>A0ABW8PWI8_9GAMM</name>
<keyword evidence="8" id="KW-1185">Reference proteome</keyword>
<keyword evidence="4" id="KW-0406">Ion transport</keyword>
<evidence type="ECO:0000256" key="3">
    <source>
        <dbReference type="ARBA" id="ARBA00022448"/>
    </source>
</evidence>
<dbReference type="InterPro" id="IPR002491">
    <property type="entry name" value="ABC_transptr_periplasmic_BD"/>
</dbReference>